<sequence>MEIALGELKGKICFVYLDDIIIYSQTREQHFQDLQAVLDKLREAGLTLNMKKSNFCQTSLKFLGHIVSFDGTHVDPEKTKAVQDFPVPTTLKALQRFLGMAGWYHRFVLNFSQVAEPLNALKRKGAKFRWTAECQTSFETLKRHLVTPPILGHPNFDCPFVVYTDASDVELGAVLVQQTGLGTEEVLAFASRTLNGAERNYSTTEQECLAVVWALEKWRYYLEGRHFTVVTDHSSLVWVFKTNKPSTRLIRWALRLQEFTFAVEYRKGKYNTVPDALSRAPAGGNGGPHLTCATVLSSSRDSPKTDFPISDEAIWKAQQDDPEVQALYQTILEDGEK</sequence>
<evidence type="ECO:0000256" key="1">
    <source>
        <dbReference type="ARBA" id="ARBA00010879"/>
    </source>
</evidence>
<keyword evidence="4" id="KW-0548">Nucleotidyltransferase</keyword>
<dbReference type="OMA" id="NCITSEP"/>
<dbReference type="Pfam" id="PF00078">
    <property type="entry name" value="RVT_1"/>
    <property type="match status" value="1"/>
</dbReference>
<evidence type="ECO:0000256" key="3">
    <source>
        <dbReference type="ARBA" id="ARBA00022679"/>
    </source>
</evidence>
<dbReference type="PANTHER" id="PTHR37984:SF5">
    <property type="entry name" value="PROTEIN NYNRIN-LIKE"/>
    <property type="match status" value="1"/>
</dbReference>
<dbReference type="InParanoid" id="A0A673Y5M0"/>
<dbReference type="InterPro" id="IPR041373">
    <property type="entry name" value="RT_RNaseH"/>
</dbReference>
<evidence type="ECO:0000256" key="6">
    <source>
        <dbReference type="ARBA" id="ARBA00022759"/>
    </source>
</evidence>
<evidence type="ECO:0000256" key="4">
    <source>
        <dbReference type="ARBA" id="ARBA00022695"/>
    </source>
</evidence>
<dbReference type="Pfam" id="PF17917">
    <property type="entry name" value="RT_RNaseH"/>
    <property type="match status" value="1"/>
</dbReference>
<dbReference type="AlphaFoldDB" id="A0A673Y5M0"/>
<evidence type="ECO:0000259" key="9">
    <source>
        <dbReference type="PROSITE" id="PS50878"/>
    </source>
</evidence>
<dbReference type="GeneTree" id="ENSGT01100000263500"/>
<dbReference type="InterPro" id="IPR050951">
    <property type="entry name" value="Retrovirus_Pol_polyprotein"/>
</dbReference>
<keyword evidence="5" id="KW-0540">Nuclease</keyword>
<dbReference type="SUPFAM" id="SSF56672">
    <property type="entry name" value="DNA/RNA polymerases"/>
    <property type="match status" value="1"/>
</dbReference>
<evidence type="ECO:0000256" key="2">
    <source>
        <dbReference type="ARBA" id="ARBA00012180"/>
    </source>
</evidence>
<evidence type="ECO:0000256" key="8">
    <source>
        <dbReference type="ARBA" id="ARBA00022918"/>
    </source>
</evidence>
<dbReference type="FunFam" id="3.10.20.370:FF:000001">
    <property type="entry name" value="Retrovirus-related Pol polyprotein from transposon 17.6-like protein"/>
    <property type="match status" value="1"/>
</dbReference>
<keyword evidence="3" id="KW-0808">Transferase</keyword>
<dbReference type="GO" id="GO:0003964">
    <property type="term" value="F:RNA-directed DNA polymerase activity"/>
    <property type="evidence" value="ECO:0007669"/>
    <property type="project" value="UniProtKB-KW"/>
</dbReference>
<dbReference type="PROSITE" id="PS50878">
    <property type="entry name" value="RT_POL"/>
    <property type="match status" value="1"/>
</dbReference>
<reference evidence="10" key="1">
    <citation type="submission" date="2025-08" db="UniProtKB">
        <authorList>
            <consortium name="Ensembl"/>
        </authorList>
    </citation>
    <scope>IDENTIFICATION</scope>
</reference>
<dbReference type="GO" id="GO:0004523">
    <property type="term" value="F:RNA-DNA hybrid ribonuclease activity"/>
    <property type="evidence" value="ECO:0007669"/>
    <property type="project" value="UniProtKB-EC"/>
</dbReference>
<organism evidence="10 11">
    <name type="scientific">Salmo trutta</name>
    <name type="common">Brown trout</name>
    <dbReference type="NCBI Taxonomy" id="8032"/>
    <lineage>
        <taxon>Eukaryota</taxon>
        <taxon>Metazoa</taxon>
        <taxon>Chordata</taxon>
        <taxon>Craniata</taxon>
        <taxon>Vertebrata</taxon>
        <taxon>Euteleostomi</taxon>
        <taxon>Actinopterygii</taxon>
        <taxon>Neopterygii</taxon>
        <taxon>Teleostei</taxon>
        <taxon>Protacanthopterygii</taxon>
        <taxon>Salmoniformes</taxon>
        <taxon>Salmonidae</taxon>
        <taxon>Salmoninae</taxon>
        <taxon>Salmo</taxon>
    </lineage>
</organism>
<protein>
    <recommendedName>
        <fullName evidence="2">ribonuclease H</fullName>
        <ecNumber evidence="2">3.1.26.4</ecNumber>
    </recommendedName>
</protein>
<keyword evidence="8" id="KW-0695">RNA-directed DNA polymerase</keyword>
<dbReference type="CDD" id="cd09274">
    <property type="entry name" value="RNase_HI_RT_Ty3"/>
    <property type="match status" value="1"/>
</dbReference>
<reference evidence="10" key="2">
    <citation type="submission" date="2025-09" db="UniProtKB">
        <authorList>
            <consortium name="Ensembl"/>
        </authorList>
    </citation>
    <scope>IDENTIFICATION</scope>
</reference>
<accession>A0A673Y5M0</accession>
<keyword evidence="7" id="KW-0378">Hydrolase</keyword>
<dbReference type="InterPro" id="IPR043128">
    <property type="entry name" value="Rev_trsase/Diguanyl_cyclase"/>
</dbReference>
<dbReference type="FunFam" id="3.30.70.270:FF:000003">
    <property type="entry name" value="Transposon Ty3-G Gag-Pol polyprotein"/>
    <property type="match status" value="1"/>
</dbReference>
<dbReference type="Proteomes" id="UP000472277">
    <property type="component" value="Chromosome 2"/>
</dbReference>
<dbReference type="InterPro" id="IPR043502">
    <property type="entry name" value="DNA/RNA_pol_sf"/>
</dbReference>
<feature type="domain" description="Reverse transcriptase" evidence="9">
    <location>
        <begin position="1"/>
        <end position="67"/>
    </location>
</feature>
<keyword evidence="6" id="KW-0255">Endonuclease</keyword>
<dbReference type="PANTHER" id="PTHR37984">
    <property type="entry name" value="PROTEIN CBG26694"/>
    <property type="match status" value="1"/>
</dbReference>
<proteinExistence type="inferred from homology"/>
<dbReference type="Gene3D" id="3.30.70.270">
    <property type="match status" value="2"/>
</dbReference>
<name>A0A673Y5M0_SALTR</name>
<dbReference type="InterPro" id="IPR000477">
    <property type="entry name" value="RT_dom"/>
</dbReference>
<dbReference type="EC" id="3.1.26.4" evidence="2"/>
<evidence type="ECO:0000256" key="5">
    <source>
        <dbReference type="ARBA" id="ARBA00022722"/>
    </source>
</evidence>
<dbReference type="Ensembl" id="ENSSTUT00000031131.1">
    <property type="protein sequence ID" value="ENSSTUP00000029752.1"/>
    <property type="gene ID" value="ENSSTUG00000012862.1"/>
</dbReference>
<evidence type="ECO:0000256" key="7">
    <source>
        <dbReference type="ARBA" id="ARBA00022801"/>
    </source>
</evidence>
<keyword evidence="11" id="KW-1185">Reference proteome</keyword>
<dbReference type="FunFam" id="3.30.70.270:FF:000020">
    <property type="entry name" value="Transposon Tf2-6 polyprotein-like Protein"/>
    <property type="match status" value="1"/>
</dbReference>
<dbReference type="CDD" id="cd01647">
    <property type="entry name" value="RT_LTR"/>
    <property type="match status" value="1"/>
</dbReference>
<evidence type="ECO:0000313" key="11">
    <source>
        <dbReference type="Proteomes" id="UP000472277"/>
    </source>
</evidence>
<comment type="similarity">
    <text evidence="1">Belongs to the beta type-B retroviral polymerase family. HERV class-II K(HML-2) pol subfamily.</text>
</comment>
<evidence type="ECO:0000313" key="10">
    <source>
        <dbReference type="Ensembl" id="ENSSTUP00000029752.1"/>
    </source>
</evidence>